<sequence>MSRAMDCNWGGWDHGNRRERKGPGNMNISWFRKVSCEVHSDVPDGEDYLQDWSRTGDQGPEGENELPLAAGQIPPMQPVTSAPRAGDGESKSQSGRYSLRPNPPPSQRLKDIIM</sequence>
<reference evidence="2" key="1">
    <citation type="journal article" date="2022" name="bioRxiv">
        <title>Sequencing and chromosome-scale assembly of the giantPleurodeles waltlgenome.</title>
        <authorList>
            <person name="Brown T."/>
            <person name="Elewa A."/>
            <person name="Iarovenko S."/>
            <person name="Subramanian E."/>
            <person name="Araus A.J."/>
            <person name="Petzold A."/>
            <person name="Susuki M."/>
            <person name="Suzuki K.-i.T."/>
            <person name="Hayashi T."/>
            <person name="Toyoda A."/>
            <person name="Oliveira C."/>
            <person name="Osipova E."/>
            <person name="Leigh N.D."/>
            <person name="Simon A."/>
            <person name="Yun M.H."/>
        </authorList>
    </citation>
    <scope>NUCLEOTIDE SEQUENCE</scope>
    <source>
        <strain evidence="2">20211129_DDA</strain>
        <tissue evidence="2">Liver</tissue>
    </source>
</reference>
<gene>
    <name evidence="2" type="ORF">NDU88_001681</name>
</gene>
<feature type="region of interest" description="Disordered" evidence="1">
    <location>
        <begin position="1"/>
        <end position="26"/>
    </location>
</feature>
<feature type="region of interest" description="Disordered" evidence="1">
    <location>
        <begin position="41"/>
        <end position="114"/>
    </location>
</feature>
<protein>
    <submittedName>
        <fullName evidence="2">Uncharacterized protein</fullName>
    </submittedName>
</protein>
<evidence type="ECO:0000256" key="1">
    <source>
        <dbReference type="SAM" id="MobiDB-lite"/>
    </source>
</evidence>
<proteinExistence type="predicted"/>
<evidence type="ECO:0000313" key="3">
    <source>
        <dbReference type="Proteomes" id="UP001066276"/>
    </source>
</evidence>
<dbReference type="EMBL" id="JANPWB010000006">
    <property type="protein sequence ID" value="KAJ1176400.1"/>
    <property type="molecule type" value="Genomic_DNA"/>
</dbReference>
<organism evidence="2 3">
    <name type="scientific">Pleurodeles waltl</name>
    <name type="common">Iberian ribbed newt</name>
    <dbReference type="NCBI Taxonomy" id="8319"/>
    <lineage>
        <taxon>Eukaryota</taxon>
        <taxon>Metazoa</taxon>
        <taxon>Chordata</taxon>
        <taxon>Craniata</taxon>
        <taxon>Vertebrata</taxon>
        <taxon>Euteleostomi</taxon>
        <taxon>Amphibia</taxon>
        <taxon>Batrachia</taxon>
        <taxon>Caudata</taxon>
        <taxon>Salamandroidea</taxon>
        <taxon>Salamandridae</taxon>
        <taxon>Pleurodelinae</taxon>
        <taxon>Pleurodeles</taxon>
    </lineage>
</organism>
<dbReference type="Proteomes" id="UP001066276">
    <property type="component" value="Chromosome 3_2"/>
</dbReference>
<comment type="caution">
    <text evidence="2">The sequence shown here is derived from an EMBL/GenBank/DDBJ whole genome shotgun (WGS) entry which is preliminary data.</text>
</comment>
<name>A0AAV7TJJ1_PLEWA</name>
<keyword evidence="3" id="KW-1185">Reference proteome</keyword>
<dbReference type="AlphaFoldDB" id="A0AAV7TJJ1"/>
<accession>A0AAV7TJJ1</accession>
<evidence type="ECO:0000313" key="2">
    <source>
        <dbReference type="EMBL" id="KAJ1176400.1"/>
    </source>
</evidence>